<evidence type="ECO:0000313" key="6">
    <source>
        <dbReference type="EMBL" id="ABK78454.1"/>
    </source>
</evidence>
<accession>A0RYN7</accession>
<sequence>MKALLSAIAAVILAAGAADAYAEDRLVVLHTKSGDIAIEFFADDAPGHVENYISLVESGFYDRTVFHRVIEGFMIQGGDPKTKPDGYDSVGEWGTGDPGYMIDAEFNTIKHNRGILSMARSQNPDSAGSQFFIVHRASNFLDGQYTAFGRVVTQEGLDTLDVIATLETPPGETIPLRWGEGEITSAEVVDRSSVDNLLDLGEPERMNLPPEMSDPPLEIVSGTYTNDDLGIEFDAPDGWSVQSPAKTTASAPDMIFVGPQVEGFNPAIAITIDPRGSMSLDDKVAQNQRLLDEQDGPVGFEVLSENTTDINEFEAFAKDARGTFPLSGENVTITFREVVLATPDLFYTLTYSSRDSAFNDYLGEFNSLLYSFTVLPGARAQTPLQLGGQEAPLDAAEGGMSDDATSEGGGCLIATAAYGTELAPQVQQLREVRDGTLMSTASGSAFMSAFNSAYYAFSPAVADLERESPAVREAVRLLITPMLATLSLMSLAEEGSEQQVLGLGIAVISLNLGMYVAAPALAVSGLATIRRRPRLGRAAPQQSSS</sequence>
<dbReference type="HOGENOM" id="CLU_548159_0_0_2"/>
<dbReference type="InterPro" id="IPR049886">
    <property type="entry name" value="CFI_box_CTERM_dom"/>
</dbReference>
<dbReference type="EC" id="5.2.1.8" evidence="1"/>
<dbReference type="PROSITE" id="PS00170">
    <property type="entry name" value="CSA_PPIASE_1"/>
    <property type="match status" value="1"/>
</dbReference>
<dbReference type="PROSITE" id="PS50072">
    <property type="entry name" value="CSA_PPIASE_2"/>
    <property type="match status" value="1"/>
</dbReference>
<proteinExistence type="predicted"/>
<dbReference type="Gene3D" id="2.40.100.10">
    <property type="entry name" value="Cyclophilin-like"/>
    <property type="match status" value="1"/>
</dbReference>
<dbReference type="EnsemblBacteria" id="ABK78454">
    <property type="protein sequence ID" value="ABK78454"/>
    <property type="gene ID" value="CENSYa_1844"/>
</dbReference>
<protein>
    <recommendedName>
        <fullName evidence="1">peptidylprolyl isomerase</fullName>
        <ecNumber evidence="1">5.2.1.8</ecNumber>
    </recommendedName>
</protein>
<dbReference type="InterPro" id="IPR020892">
    <property type="entry name" value="Cyclophilin-type_PPIase_CS"/>
</dbReference>
<dbReference type="EMBL" id="DP000238">
    <property type="protein sequence ID" value="ABK78454.1"/>
    <property type="molecule type" value="Genomic_DNA"/>
</dbReference>
<feature type="domain" description="PPIase cyclophilin-type" evidence="5">
    <location>
        <begin position="26"/>
        <end position="175"/>
    </location>
</feature>
<dbReference type="NCBIfam" id="NF041770">
    <property type="entry name" value="CFI_box_CTERM"/>
    <property type="match status" value="1"/>
</dbReference>
<keyword evidence="3 6" id="KW-0413">Isomerase</keyword>
<reference evidence="6 7" key="1">
    <citation type="journal article" date="2006" name="Proc. Natl. Acad. Sci. U.S.A.">
        <title>Genomic analysis of the uncultivated marine crenarchaeote Cenarchaeum symbiosum.</title>
        <authorList>
            <person name="Hallam S.J."/>
            <person name="Konstantinidis K.T."/>
            <person name="Putnam N."/>
            <person name="Schleper C."/>
            <person name="Watanabe Y."/>
            <person name="Sugahara J."/>
            <person name="Preston C."/>
            <person name="de la Torre J."/>
            <person name="Richardson P.M."/>
            <person name="DeLong E.F."/>
        </authorList>
    </citation>
    <scope>NUCLEOTIDE SEQUENCE [LARGE SCALE GENOMIC DNA]</scope>
    <source>
        <strain evidence="7">A</strain>
    </source>
</reference>
<dbReference type="SUPFAM" id="SSF50891">
    <property type="entry name" value="Cyclophilin-like"/>
    <property type="match status" value="1"/>
</dbReference>
<feature type="transmembrane region" description="Helical" evidence="4">
    <location>
        <begin position="504"/>
        <end position="527"/>
    </location>
</feature>
<evidence type="ECO:0000313" key="7">
    <source>
        <dbReference type="Proteomes" id="UP000000758"/>
    </source>
</evidence>
<keyword evidence="4" id="KW-0812">Transmembrane</keyword>
<dbReference type="InterPro" id="IPR044666">
    <property type="entry name" value="Cyclophilin_A-like"/>
</dbReference>
<dbReference type="CDD" id="cd00317">
    <property type="entry name" value="cyclophilin"/>
    <property type="match status" value="1"/>
</dbReference>
<dbReference type="InterPro" id="IPR029000">
    <property type="entry name" value="Cyclophilin-like_dom_sf"/>
</dbReference>
<evidence type="ECO:0000256" key="3">
    <source>
        <dbReference type="ARBA" id="ARBA00023235"/>
    </source>
</evidence>
<keyword evidence="2" id="KW-0697">Rotamase</keyword>
<dbReference type="AlphaFoldDB" id="A0RYN7"/>
<dbReference type="PANTHER" id="PTHR45625:SF4">
    <property type="entry name" value="PEPTIDYLPROLYL ISOMERASE DOMAIN AND WD REPEAT-CONTAINING PROTEIN 1"/>
    <property type="match status" value="1"/>
</dbReference>
<dbReference type="Gene3D" id="3.40.1000.10">
    <property type="entry name" value="Mog1/PsbP, alpha/beta/alpha sandwich"/>
    <property type="match status" value="1"/>
</dbReference>
<dbReference type="Pfam" id="PF00160">
    <property type="entry name" value="Pro_isomerase"/>
    <property type="match status" value="1"/>
</dbReference>
<evidence type="ECO:0000256" key="2">
    <source>
        <dbReference type="ARBA" id="ARBA00023110"/>
    </source>
</evidence>
<evidence type="ECO:0000259" key="5">
    <source>
        <dbReference type="PROSITE" id="PS50072"/>
    </source>
</evidence>
<name>A0RYN7_CENSY</name>
<dbReference type="GO" id="GO:0003755">
    <property type="term" value="F:peptidyl-prolyl cis-trans isomerase activity"/>
    <property type="evidence" value="ECO:0007669"/>
    <property type="project" value="UniProtKB-KW"/>
</dbReference>
<dbReference type="PANTHER" id="PTHR45625">
    <property type="entry name" value="PEPTIDYL-PROLYL CIS-TRANS ISOMERASE-RELATED"/>
    <property type="match status" value="1"/>
</dbReference>
<evidence type="ECO:0000256" key="1">
    <source>
        <dbReference type="ARBA" id="ARBA00013194"/>
    </source>
</evidence>
<keyword evidence="4" id="KW-1133">Transmembrane helix</keyword>
<gene>
    <name evidence="6" type="ordered locus">CENSYa_1844</name>
</gene>
<dbReference type="Proteomes" id="UP000000758">
    <property type="component" value="Chromosome"/>
</dbReference>
<dbReference type="InterPro" id="IPR002130">
    <property type="entry name" value="Cyclophilin-type_PPIase_dom"/>
</dbReference>
<organism evidence="6 7">
    <name type="scientific">Cenarchaeum symbiosum (strain A)</name>
    <dbReference type="NCBI Taxonomy" id="414004"/>
    <lineage>
        <taxon>Archaea</taxon>
        <taxon>Nitrososphaerota</taxon>
        <taxon>Candidatus Cenarchaeales</taxon>
        <taxon>Candidatus Cenarchaeaceae</taxon>
        <taxon>Candidatus Cenarchaeum</taxon>
    </lineage>
</organism>
<dbReference type="PRINTS" id="PR00153">
    <property type="entry name" value="CSAPPISMRASE"/>
</dbReference>
<evidence type="ECO:0000256" key="4">
    <source>
        <dbReference type="SAM" id="Phobius"/>
    </source>
</evidence>
<keyword evidence="7" id="KW-1185">Reference proteome</keyword>
<dbReference type="STRING" id="414004.CENSYa_1844"/>
<keyword evidence="4" id="KW-0472">Membrane</keyword>
<dbReference type="KEGG" id="csy:CENSYa_1844"/>
<dbReference type="GO" id="GO:0006457">
    <property type="term" value="P:protein folding"/>
    <property type="evidence" value="ECO:0007669"/>
    <property type="project" value="InterPro"/>
</dbReference>